<protein>
    <recommendedName>
        <fullName evidence="3">BioF2-like acetyltransferase domain-containing protein</fullName>
    </recommendedName>
</protein>
<keyword evidence="2" id="KW-1185">Reference proteome</keyword>
<dbReference type="SUPFAM" id="SSF55729">
    <property type="entry name" value="Acyl-CoA N-acyltransferases (Nat)"/>
    <property type="match status" value="1"/>
</dbReference>
<name>A0A419SAV4_9SPHI</name>
<evidence type="ECO:0000313" key="1">
    <source>
        <dbReference type="EMBL" id="RKD19560.1"/>
    </source>
</evidence>
<dbReference type="Proteomes" id="UP000283433">
    <property type="component" value="Unassembled WGS sequence"/>
</dbReference>
<dbReference type="Gene3D" id="3.40.630.30">
    <property type="match status" value="1"/>
</dbReference>
<dbReference type="EMBL" id="MBTA01000002">
    <property type="protein sequence ID" value="RKD19560.1"/>
    <property type="molecule type" value="Genomic_DNA"/>
</dbReference>
<evidence type="ECO:0008006" key="3">
    <source>
        <dbReference type="Google" id="ProtNLM"/>
    </source>
</evidence>
<dbReference type="OrthoDB" id="9811560at2"/>
<comment type="caution">
    <text evidence="1">The sequence shown here is derived from an EMBL/GenBank/DDBJ whole genome shotgun (WGS) entry which is preliminary data.</text>
</comment>
<accession>A0A419SAV4</accession>
<dbReference type="InterPro" id="IPR016181">
    <property type="entry name" value="Acyl_CoA_acyltransferase"/>
</dbReference>
<proteinExistence type="predicted"/>
<organism evidence="1 2">
    <name type="scientific">Pelobium manganitolerans</name>
    <dbReference type="NCBI Taxonomy" id="1842495"/>
    <lineage>
        <taxon>Bacteria</taxon>
        <taxon>Pseudomonadati</taxon>
        <taxon>Bacteroidota</taxon>
        <taxon>Sphingobacteriia</taxon>
        <taxon>Sphingobacteriales</taxon>
        <taxon>Sphingobacteriaceae</taxon>
        <taxon>Pelobium</taxon>
    </lineage>
</organism>
<reference evidence="1 2" key="1">
    <citation type="submission" date="2016-07" db="EMBL/GenBank/DDBJ databases">
        <title>Genome of Pelobium manganitolerans.</title>
        <authorList>
            <person name="Wu S."/>
            <person name="Wang G."/>
        </authorList>
    </citation>
    <scope>NUCLEOTIDE SEQUENCE [LARGE SCALE GENOMIC DNA]</scope>
    <source>
        <strain evidence="1 2">YS-25</strain>
    </source>
</reference>
<evidence type="ECO:0000313" key="2">
    <source>
        <dbReference type="Proteomes" id="UP000283433"/>
    </source>
</evidence>
<gene>
    <name evidence="1" type="ORF">BCY91_13240</name>
</gene>
<dbReference type="RefSeq" id="WP_120180493.1">
    <property type="nucleotide sequence ID" value="NZ_MBTA01000002.1"/>
</dbReference>
<dbReference type="AlphaFoldDB" id="A0A419SAV4"/>
<sequence>MWKTLSISEWEEITVKKNTTIFYKYDYLETISTTYNLKINLMGYKSKGDYLSFISFFSKGKDIIIPEGFSYSPFYIEKGIAEQIYFGICDSLIVNLKSDFKKICFKLEVDFFDLRPFIWNNFKIEVRYTHIKNNSLAPHYSINKNLSKIDLYEFEFVAEDTSEKSVDINLNFLKALGSSPSHIHHYKQLINGWSKSGYLKAFNLYKKGELIASNLVLFDYPKKKVYTILLNNAKTNEKFSHTLLYYNQINWCYENGFTEVDLCGANIRGISIFKSFFNTDLKMYFIISYRPFTGYLKSKWKVVFNKLYLAKGYILNKLP</sequence>